<reference evidence="2 3" key="1">
    <citation type="submission" date="2019-04" db="EMBL/GenBank/DDBJ databases">
        <title>Streptomyces oryziradicis sp. nov., a novel actinomycete isolated from rhizosphere soil of rice (Oryza sativa L.).</title>
        <authorList>
            <person name="Li C."/>
        </authorList>
    </citation>
    <scope>NUCLEOTIDE SEQUENCE [LARGE SCALE GENOMIC DNA]</scope>
    <source>
        <strain evidence="2 3">NEAU-C40</strain>
    </source>
</reference>
<accession>A0A4U0SML8</accession>
<dbReference type="OrthoDB" id="3987021at2"/>
<organism evidence="2 3">
    <name type="scientific">Actinacidiphila oryziradicis</name>
    <dbReference type="NCBI Taxonomy" id="2571141"/>
    <lineage>
        <taxon>Bacteria</taxon>
        <taxon>Bacillati</taxon>
        <taxon>Actinomycetota</taxon>
        <taxon>Actinomycetes</taxon>
        <taxon>Kitasatosporales</taxon>
        <taxon>Streptomycetaceae</taxon>
        <taxon>Actinacidiphila</taxon>
    </lineage>
</organism>
<comment type="caution">
    <text evidence="2">The sequence shown here is derived from an EMBL/GenBank/DDBJ whole genome shotgun (WGS) entry which is preliminary data.</text>
</comment>
<dbReference type="InterPro" id="IPR011032">
    <property type="entry name" value="GroES-like_sf"/>
</dbReference>
<evidence type="ECO:0000256" key="1">
    <source>
        <dbReference type="SAM" id="MobiDB-lite"/>
    </source>
</evidence>
<dbReference type="AlphaFoldDB" id="A0A4U0SML8"/>
<keyword evidence="3" id="KW-1185">Reference proteome</keyword>
<feature type="region of interest" description="Disordered" evidence="1">
    <location>
        <begin position="18"/>
        <end position="57"/>
    </location>
</feature>
<protein>
    <submittedName>
        <fullName evidence="2">Uncharacterized protein</fullName>
    </submittedName>
</protein>
<name>A0A4U0SML8_9ACTN</name>
<dbReference type="EMBL" id="SUMC01000015">
    <property type="protein sequence ID" value="TKA10328.1"/>
    <property type="molecule type" value="Genomic_DNA"/>
</dbReference>
<gene>
    <name evidence="2" type="ORF">FCI23_18015</name>
</gene>
<feature type="compositionally biased region" description="Low complexity" evidence="1">
    <location>
        <begin position="21"/>
        <end position="31"/>
    </location>
</feature>
<sequence>MIVASGYGGICWTDDHLQQGASADPDPSPSSGTRGWASSRELGAAAVPDATGEPLRQGDTMMWGLLHPCGIRPPCRLHREPTLCENRRACGANRSASDGPALTARFDLANPVTAFPLERHAEAMAAGAAGW</sequence>
<dbReference type="RefSeq" id="WP_136724905.1">
    <property type="nucleotide sequence ID" value="NZ_SUMC01000015.1"/>
</dbReference>
<proteinExistence type="predicted"/>
<dbReference type="Proteomes" id="UP000305778">
    <property type="component" value="Unassembled WGS sequence"/>
</dbReference>
<evidence type="ECO:0000313" key="2">
    <source>
        <dbReference type="EMBL" id="TKA10328.1"/>
    </source>
</evidence>
<dbReference type="SUPFAM" id="SSF50129">
    <property type="entry name" value="GroES-like"/>
    <property type="match status" value="1"/>
</dbReference>
<dbReference type="Gene3D" id="3.90.180.10">
    <property type="entry name" value="Medium-chain alcohol dehydrogenases, catalytic domain"/>
    <property type="match status" value="1"/>
</dbReference>
<evidence type="ECO:0000313" key="3">
    <source>
        <dbReference type="Proteomes" id="UP000305778"/>
    </source>
</evidence>